<reference evidence="1" key="1">
    <citation type="journal article" date="2023" name="G3 (Bethesda)">
        <title>A reference genome for the long-term kleptoplast-retaining sea slug Elysia crispata morphotype clarki.</title>
        <authorList>
            <person name="Eastman K.E."/>
            <person name="Pendleton A.L."/>
            <person name="Shaikh M.A."/>
            <person name="Suttiyut T."/>
            <person name="Ogas R."/>
            <person name="Tomko P."/>
            <person name="Gavelis G."/>
            <person name="Widhalm J.R."/>
            <person name="Wisecaver J.H."/>
        </authorList>
    </citation>
    <scope>NUCLEOTIDE SEQUENCE</scope>
    <source>
        <strain evidence="1">ECLA1</strain>
    </source>
</reference>
<sequence>MILYTHRSFVFRANASNYRQDRLPLVALDQKSINICLWDSSPNLVFLAMFQTEKSHGLETDRRDYGLAPERYGYLLAALCFKMPRLAGSLIPLYPFTTPSHFLF</sequence>
<dbReference type="AlphaFoldDB" id="A0AAE1A788"/>
<evidence type="ECO:0000313" key="2">
    <source>
        <dbReference type="Proteomes" id="UP001283361"/>
    </source>
</evidence>
<keyword evidence="2" id="KW-1185">Reference proteome</keyword>
<organism evidence="1 2">
    <name type="scientific">Elysia crispata</name>
    <name type="common">lettuce slug</name>
    <dbReference type="NCBI Taxonomy" id="231223"/>
    <lineage>
        <taxon>Eukaryota</taxon>
        <taxon>Metazoa</taxon>
        <taxon>Spiralia</taxon>
        <taxon>Lophotrochozoa</taxon>
        <taxon>Mollusca</taxon>
        <taxon>Gastropoda</taxon>
        <taxon>Heterobranchia</taxon>
        <taxon>Euthyneura</taxon>
        <taxon>Panpulmonata</taxon>
        <taxon>Sacoglossa</taxon>
        <taxon>Placobranchoidea</taxon>
        <taxon>Plakobranchidae</taxon>
        <taxon>Elysia</taxon>
    </lineage>
</organism>
<gene>
    <name evidence="1" type="ORF">RRG08_054837</name>
</gene>
<proteinExistence type="predicted"/>
<comment type="caution">
    <text evidence="1">The sequence shown here is derived from an EMBL/GenBank/DDBJ whole genome shotgun (WGS) entry which is preliminary data.</text>
</comment>
<dbReference type="Proteomes" id="UP001283361">
    <property type="component" value="Unassembled WGS sequence"/>
</dbReference>
<accession>A0AAE1A788</accession>
<evidence type="ECO:0000313" key="1">
    <source>
        <dbReference type="EMBL" id="KAK3781497.1"/>
    </source>
</evidence>
<protein>
    <submittedName>
        <fullName evidence="1">Uncharacterized protein</fullName>
    </submittedName>
</protein>
<dbReference type="EMBL" id="JAWDGP010002623">
    <property type="protein sequence ID" value="KAK3781497.1"/>
    <property type="molecule type" value="Genomic_DNA"/>
</dbReference>
<name>A0AAE1A788_9GAST</name>